<gene>
    <name evidence="21" type="ORF">ACFFRE_02625</name>
</gene>
<dbReference type="PANTHER" id="PTHR19139:SF34">
    <property type="entry name" value="AQUAPORIN-4"/>
    <property type="match status" value="1"/>
</dbReference>
<comment type="caution">
    <text evidence="21">The sequence shown here is derived from an EMBL/GenBank/DDBJ whole genome shotgun (WGS) entry which is preliminary data.</text>
</comment>
<dbReference type="PROSITE" id="PS00221">
    <property type="entry name" value="MIP"/>
    <property type="match status" value="1"/>
</dbReference>
<dbReference type="Pfam" id="PF00230">
    <property type="entry name" value="MIP"/>
    <property type="match status" value="1"/>
</dbReference>
<dbReference type="Gene3D" id="1.20.1080.10">
    <property type="entry name" value="Glycerol uptake facilitator protein"/>
    <property type="match status" value="1"/>
</dbReference>
<evidence type="ECO:0000256" key="14">
    <source>
        <dbReference type="ARBA" id="ARBA00023180"/>
    </source>
</evidence>
<evidence type="ECO:0000256" key="19">
    <source>
        <dbReference type="RuleBase" id="RU000477"/>
    </source>
</evidence>
<keyword evidence="14" id="KW-0325">Glycoprotein</keyword>
<dbReference type="InterPro" id="IPR022357">
    <property type="entry name" value="MIP_CS"/>
</dbReference>
<evidence type="ECO:0000313" key="21">
    <source>
        <dbReference type="EMBL" id="MFC0081053.1"/>
    </source>
</evidence>
<dbReference type="InterPro" id="IPR023271">
    <property type="entry name" value="Aquaporin-like"/>
</dbReference>
<keyword evidence="15" id="KW-0966">Cell projection</keyword>
<protein>
    <recommendedName>
        <fullName evidence="17">Aquaporin-4</fullName>
    </recommendedName>
</protein>
<organism evidence="21 22">
    <name type="scientific">Aciditerrimonas ferrireducens</name>
    <dbReference type="NCBI Taxonomy" id="667306"/>
    <lineage>
        <taxon>Bacteria</taxon>
        <taxon>Bacillati</taxon>
        <taxon>Actinomycetota</taxon>
        <taxon>Acidimicrobiia</taxon>
        <taxon>Acidimicrobiales</taxon>
        <taxon>Acidimicrobiaceae</taxon>
        <taxon>Aciditerrimonas</taxon>
    </lineage>
</organism>
<keyword evidence="22" id="KW-1185">Reference proteome</keyword>
<dbReference type="PANTHER" id="PTHR19139">
    <property type="entry name" value="AQUAPORIN TRANSPORTER"/>
    <property type="match status" value="1"/>
</dbReference>
<evidence type="ECO:0000256" key="16">
    <source>
        <dbReference type="ARBA" id="ARBA00023288"/>
    </source>
</evidence>
<feature type="transmembrane region" description="Helical" evidence="20">
    <location>
        <begin position="50"/>
        <end position="69"/>
    </location>
</feature>
<keyword evidence="6" id="KW-1003">Cell membrane</keyword>
<evidence type="ECO:0000256" key="6">
    <source>
        <dbReference type="ARBA" id="ARBA00022475"/>
    </source>
</evidence>
<dbReference type="SUPFAM" id="SSF81338">
    <property type="entry name" value="Aquaporin-like"/>
    <property type="match status" value="1"/>
</dbReference>
<evidence type="ECO:0000256" key="12">
    <source>
        <dbReference type="ARBA" id="ARBA00023136"/>
    </source>
</evidence>
<proteinExistence type="inferred from homology"/>
<keyword evidence="7" id="KW-0597">Phosphoprotein</keyword>
<keyword evidence="13" id="KW-0564">Palmitate</keyword>
<keyword evidence="10" id="KW-0967">Endosome</keyword>
<comment type="subcellular location">
    <subcellularLocation>
        <location evidence="3">Basolateral cell membrane</location>
        <topology evidence="3">Multi-pass membrane protein</topology>
    </subcellularLocation>
    <subcellularLocation>
        <location evidence="2">Cell membrane</location>
        <location evidence="2">Sarcolemma</location>
        <topology evidence="2">Multi-pass membrane protein</topology>
    </subcellularLocation>
    <subcellularLocation>
        <location evidence="1">Cell projection</location>
    </subcellularLocation>
    <subcellularLocation>
        <location evidence="4">Endosome membrane</location>
    </subcellularLocation>
</comment>
<dbReference type="InterPro" id="IPR034294">
    <property type="entry name" value="Aquaporin_transptr"/>
</dbReference>
<evidence type="ECO:0000256" key="5">
    <source>
        <dbReference type="ARBA" id="ARBA00022448"/>
    </source>
</evidence>
<evidence type="ECO:0000256" key="10">
    <source>
        <dbReference type="ARBA" id="ARBA00022753"/>
    </source>
</evidence>
<feature type="transmembrane region" description="Helical" evidence="20">
    <location>
        <begin position="90"/>
        <end position="116"/>
    </location>
</feature>
<keyword evidence="12 20" id="KW-0472">Membrane</keyword>
<name>A0ABV6C041_9ACTN</name>
<keyword evidence="8 19" id="KW-0812">Transmembrane</keyword>
<evidence type="ECO:0000256" key="7">
    <source>
        <dbReference type="ARBA" id="ARBA00022553"/>
    </source>
</evidence>
<dbReference type="PRINTS" id="PR00783">
    <property type="entry name" value="MINTRINSICP"/>
</dbReference>
<keyword evidence="16" id="KW-0449">Lipoprotein</keyword>
<dbReference type="Proteomes" id="UP001589788">
    <property type="component" value="Unassembled WGS sequence"/>
</dbReference>
<evidence type="ECO:0000256" key="11">
    <source>
        <dbReference type="ARBA" id="ARBA00022989"/>
    </source>
</evidence>
<feature type="transmembrane region" description="Helical" evidence="20">
    <location>
        <begin position="136"/>
        <end position="158"/>
    </location>
</feature>
<sequence length="255" mass="26289">MGHRHLLAACAAELVGTAVLVGVGLSVVIVASAPHGPLASVLPSLAARRALTGGLFGAVGMTVTLSPVGRVSGAHLNPAVSFAFWCEGTLPGAALLGYVAAQLTGAVLGALPLLAFGSLGQQVAYGATMPGPAGIGPAYLGETLTTFVLVATVVVFVAHPRLRAWTPCTLPPMYGLMVWLEAAYSGTSTNPARSLGPAVVSGQWHAYWLYWAAPLTGSLLAVAARHLVPGLKELEVEVARVAHFEARRPWPPPRR</sequence>
<evidence type="ECO:0000256" key="2">
    <source>
        <dbReference type="ARBA" id="ARBA00004415"/>
    </source>
</evidence>
<comment type="similarity">
    <text evidence="19">Belongs to the MIP/aquaporin (TC 1.A.8) family.</text>
</comment>
<reference evidence="21 22" key="1">
    <citation type="submission" date="2024-09" db="EMBL/GenBank/DDBJ databases">
        <authorList>
            <person name="Sun Q."/>
            <person name="Mori K."/>
        </authorList>
    </citation>
    <scope>NUCLEOTIDE SEQUENCE [LARGE SCALE GENOMIC DNA]</scope>
    <source>
        <strain evidence="21 22">JCM 15389</strain>
    </source>
</reference>
<evidence type="ECO:0000313" key="22">
    <source>
        <dbReference type="Proteomes" id="UP001589788"/>
    </source>
</evidence>
<comment type="subunit">
    <text evidence="18">Homotetramer. The tetramers can form oligomeric arrays in membranes. The size of the oligomers differs between tissues and is smaller in skeletal muscle than in brain. Interaction between AQP4 oligomeric arrays in close-by cells can contribute to cell-cell adhesion. Part of a complex containing MLC1, TRPV4, HEPACAM and ATP1B1.</text>
</comment>
<evidence type="ECO:0000256" key="3">
    <source>
        <dbReference type="ARBA" id="ARBA00004554"/>
    </source>
</evidence>
<dbReference type="InterPro" id="IPR000425">
    <property type="entry name" value="MIP"/>
</dbReference>
<dbReference type="EMBL" id="JBHLYQ010000014">
    <property type="protein sequence ID" value="MFC0081053.1"/>
    <property type="molecule type" value="Genomic_DNA"/>
</dbReference>
<keyword evidence="5 19" id="KW-0813">Transport</keyword>
<evidence type="ECO:0000256" key="18">
    <source>
        <dbReference type="ARBA" id="ARBA00046979"/>
    </source>
</evidence>
<evidence type="ECO:0000256" key="13">
    <source>
        <dbReference type="ARBA" id="ARBA00023139"/>
    </source>
</evidence>
<evidence type="ECO:0000256" key="20">
    <source>
        <dbReference type="SAM" id="Phobius"/>
    </source>
</evidence>
<keyword evidence="11 20" id="KW-1133">Transmembrane helix</keyword>
<evidence type="ECO:0000256" key="9">
    <source>
        <dbReference type="ARBA" id="ARBA00022737"/>
    </source>
</evidence>
<evidence type="ECO:0000256" key="8">
    <source>
        <dbReference type="ARBA" id="ARBA00022692"/>
    </source>
</evidence>
<evidence type="ECO:0000256" key="15">
    <source>
        <dbReference type="ARBA" id="ARBA00023273"/>
    </source>
</evidence>
<keyword evidence="9" id="KW-0677">Repeat</keyword>
<evidence type="ECO:0000256" key="1">
    <source>
        <dbReference type="ARBA" id="ARBA00004316"/>
    </source>
</evidence>
<evidence type="ECO:0000256" key="17">
    <source>
        <dbReference type="ARBA" id="ARBA00040878"/>
    </source>
</evidence>
<feature type="transmembrane region" description="Helical" evidence="20">
    <location>
        <begin position="7"/>
        <end position="30"/>
    </location>
</feature>
<evidence type="ECO:0000256" key="4">
    <source>
        <dbReference type="ARBA" id="ARBA00004608"/>
    </source>
</evidence>
<accession>A0ABV6C041</accession>
<dbReference type="RefSeq" id="WP_248106923.1">
    <property type="nucleotide sequence ID" value="NZ_JAKHEX010000007.1"/>
</dbReference>